<dbReference type="InterPro" id="IPR058245">
    <property type="entry name" value="NreC/VraR/RcsB-like_REC"/>
</dbReference>
<evidence type="ECO:0000313" key="9">
    <source>
        <dbReference type="Proteomes" id="UP000600214"/>
    </source>
</evidence>
<feature type="modified residue" description="4-aspartylphosphate" evidence="5">
    <location>
        <position position="54"/>
    </location>
</feature>
<dbReference type="PROSITE" id="PS00622">
    <property type="entry name" value="HTH_LUXR_1"/>
    <property type="match status" value="1"/>
</dbReference>
<dbReference type="SMART" id="SM00421">
    <property type="entry name" value="HTH_LUXR"/>
    <property type="match status" value="1"/>
</dbReference>
<evidence type="ECO:0000256" key="1">
    <source>
        <dbReference type="ARBA" id="ARBA00022553"/>
    </source>
</evidence>
<evidence type="ECO:0000313" key="8">
    <source>
        <dbReference type="EMBL" id="GGH36332.1"/>
    </source>
</evidence>
<dbReference type="Pfam" id="PF00072">
    <property type="entry name" value="Response_reg"/>
    <property type="match status" value="1"/>
</dbReference>
<evidence type="ECO:0000259" key="6">
    <source>
        <dbReference type="PROSITE" id="PS50043"/>
    </source>
</evidence>
<sequence length="212" mass="24221">MKNILIVEDYQIIRLATKLLVLDLFKTAAIHETGSFNAALAELERQPQDLIILDIQIPDGQGFEMIAMMRAIQKNVPILVFSAVEERIYGIHYLRSGANGFVSKNSCTEEVQTAIISVADTGRYVSPRIKVELLNQLDKHHYQADNPLLELSAREITIMDMLIEGFWVKEIASQLHLTESSVSTYKARIFEKLHVSTLIEMFQKVRHYKDMD</sequence>
<dbReference type="InterPro" id="IPR039420">
    <property type="entry name" value="WalR-like"/>
</dbReference>
<dbReference type="Gene3D" id="3.40.50.2300">
    <property type="match status" value="1"/>
</dbReference>
<dbReference type="PROSITE" id="PS50043">
    <property type="entry name" value="HTH_LUXR_2"/>
    <property type="match status" value="1"/>
</dbReference>
<evidence type="ECO:0000256" key="4">
    <source>
        <dbReference type="ARBA" id="ARBA00023163"/>
    </source>
</evidence>
<keyword evidence="3 8" id="KW-0238">DNA-binding</keyword>
<evidence type="ECO:0000259" key="7">
    <source>
        <dbReference type="PROSITE" id="PS50110"/>
    </source>
</evidence>
<comment type="caution">
    <text evidence="8">The sequence shown here is derived from an EMBL/GenBank/DDBJ whole genome shotgun (WGS) entry which is preliminary data.</text>
</comment>
<keyword evidence="2" id="KW-0805">Transcription regulation</keyword>
<dbReference type="InterPro" id="IPR000792">
    <property type="entry name" value="Tscrpt_reg_LuxR_C"/>
</dbReference>
<dbReference type="CDD" id="cd06170">
    <property type="entry name" value="LuxR_C_like"/>
    <property type="match status" value="1"/>
</dbReference>
<name>A0ABQ1YTC2_9BACT</name>
<dbReference type="PANTHER" id="PTHR43214">
    <property type="entry name" value="TWO-COMPONENT RESPONSE REGULATOR"/>
    <property type="match status" value="1"/>
</dbReference>
<dbReference type="SMART" id="SM00448">
    <property type="entry name" value="REC"/>
    <property type="match status" value="1"/>
</dbReference>
<dbReference type="InterPro" id="IPR001789">
    <property type="entry name" value="Sig_transdc_resp-reg_receiver"/>
</dbReference>
<keyword evidence="1 5" id="KW-0597">Phosphoprotein</keyword>
<dbReference type="InterPro" id="IPR016032">
    <property type="entry name" value="Sig_transdc_resp-reg_C-effctor"/>
</dbReference>
<dbReference type="PROSITE" id="PS50110">
    <property type="entry name" value="RESPONSE_REGULATORY"/>
    <property type="match status" value="1"/>
</dbReference>
<dbReference type="RefSeq" id="WP_188933168.1">
    <property type="nucleotide sequence ID" value="NZ_BMIA01000002.1"/>
</dbReference>
<dbReference type="InterPro" id="IPR011006">
    <property type="entry name" value="CheY-like_superfamily"/>
</dbReference>
<accession>A0ABQ1YTC2</accession>
<keyword evidence="4" id="KW-0804">Transcription</keyword>
<feature type="domain" description="Response regulatory" evidence="7">
    <location>
        <begin position="3"/>
        <end position="119"/>
    </location>
</feature>
<dbReference type="PRINTS" id="PR00038">
    <property type="entry name" value="HTHLUXR"/>
</dbReference>
<evidence type="ECO:0000256" key="2">
    <source>
        <dbReference type="ARBA" id="ARBA00023015"/>
    </source>
</evidence>
<reference evidence="9" key="1">
    <citation type="journal article" date="2019" name="Int. J. Syst. Evol. Microbiol.">
        <title>The Global Catalogue of Microorganisms (GCM) 10K type strain sequencing project: providing services to taxonomists for standard genome sequencing and annotation.</title>
        <authorList>
            <consortium name="The Broad Institute Genomics Platform"/>
            <consortium name="The Broad Institute Genome Sequencing Center for Infectious Disease"/>
            <person name="Wu L."/>
            <person name="Ma J."/>
        </authorList>
    </citation>
    <scope>NUCLEOTIDE SEQUENCE [LARGE SCALE GENOMIC DNA]</scope>
    <source>
        <strain evidence="9">CGMCC 1.15288</strain>
    </source>
</reference>
<protein>
    <submittedName>
        <fullName evidence="8">DNA-binding response regulator</fullName>
    </submittedName>
</protein>
<keyword evidence="9" id="KW-1185">Reference proteome</keyword>
<dbReference type="EMBL" id="BMIA01000002">
    <property type="protein sequence ID" value="GGH36332.1"/>
    <property type="molecule type" value="Genomic_DNA"/>
</dbReference>
<dbReference type="Pfam" id="PF00196">
    <property type="entry name" value="GerE"/>
    <property type="match status" value="1"/>
</dbReference>
<proteinExistence type="predicted"/>
<dbReference type="CDD" id="cd17535">
    <property type="entry name" value="REC_NarL-like"/>
    <property type="match status" value="1"/>
</dbReference>
<evidence type="ECO:0000256" key="5">
    <source>
        <dbReference type="PROSITE-ProRule" id="PRU00169"/>
    </source>
</evidence>
<feature type="domain" description="HTH luxR-type" evidence="6">
    <location>
        <begin position="144"/>
        <end position="209"/>
    </location>
</feature>
<organism evidence="8 9">
    <name type="scientific">Dyadobacter endophyticus</name>
    <dbReference type="NCBI Taxonomy" id="1749036"/>
    <lineage>
        <taxon>Bacteria</taxon>
        <taxon>Pseudomonadati</taxon>
        <taxon>Bacteroidota</taxon>
        <taxon>Cytophagia</taxon>
        <taxon>Cytophagales</taxon>
        <taxon>Spirosomataceae</taxon>
        <taxon>Dyadobacter</taxon>
    </lineage>
</organism>
<dbReference type="SUPFAM" id="SSF52172">
    <property type="entry name" value="CheY-like"/>
    <property type="match status" value="1"/>
</dbReference>
<evidence type="ECO:0000256" key="3">
    <source>
        <dbReference type="ARBA" id="ARBA00023125"/>
    </source>
</evidence>
<dbReference type="GO" id="GO:0003677">
    <property type="term" value="F:DNA binding"/>
    <property type="evidence" value="ECO:0007669"/>
    <property type="project" value="UniProtKB-KW"/>
</dbReference>
<dbReference type="Proteomes" id="UP000600214">
    <property type="component" value="Unassembled WGS sequence"/>
</dbReference>
<dbReference type="PANTHER" id="PTHR43214:SF41">
    <property type="entry name" value="NITRATE_NITRITE RESPONSE REGULATOR PROTEIN NARP"/>
    <property type="match status" value="1"/>
</dbReference>
<gene>
    <name evidence="8" type="ORF">GCM10007423_28590</name>
</gene>
<dbReference type="SUPFAM" id="SSF46894">
    <property type="entry name" value="C-terminal effector domain of the bipartite response regulators"/>
    <property type="match status" value="1"/>
</dbReference>